<evidence type="ECO:0000259" key="9">
    <source>
        <dbReference type="Pfam" id="PF03725"/>
    </source>
</evidence>
<feature type="transmembrane region" description="Helical" evidence="7">
    <location>
        <begin position="32"/>
        <end position="53"/>
    </location>
</feature>
<evidence type="ECO:0000256" key="2">
    <source>
        <dbReference type="ARBA" id="ARBA00004604"/>
    </source>
</evidence>
<name>A0A4Y7N5P2_9CRUS</name>
<dbReference type="Pfam" id="PF03725">
    <property type="entry name" value="RNase_PH_C"/>
    <property type="match status" value="1"/>
</dbReference>
<evidence type="ECO:0000256" key="6">
    <source>
        <dbReference type="ARBA" id="ARBA00042523"/>
    </source>
</evidence>
<dbReference type="GO" id="GO:0034473">
    <property type="term" value="P:U1 snRNA 3'-end processing"/>
    <property type="evidence" value="ECO:0007669"/>
    <property type="project" value="TreeGrafter"/>
</dbReference>
<feature type="domain" description="Exoribonuclease phosphorolytic" evidence="9">
    <location>
        <begin position="256"/>
        <end position="321"/>
    </location>
</feature>
<protein>
    <recommendedName>
        <fullName evidence="6">Ribosomal RNA-processing protein 42</fullName>
    </recommendedName>
</protein>
<evidence type="ECO:0000313" key="11">
    <source>
        <dbReference type="EMBL" id="SVE88252.1"/>
    </source>
</evidence>
<dbReference type="GO" id="GO:0000467">
    <property type="term" value="P:exonucleolytic trimming to generate mature 3'-end of 5.8S rRNA from tricistronic rRNA transcript (SSU-rRNA, 5.8S rRNA, LSU-rRNA)"/>
    <property type="evidence" value="ECO:0007669"/>
    <property type="project" value="TreeGrafter"/>
</dbReference>
<evidence type="ECO:0000256" key="5">
    <source>
        <dbReference type="ARBA" id="ARBA00022835"/>
    </source>
</evidence>
<sequence length="350" mass="38107">MQGVWCVGRSLVELGDLHGESERMLAVASSNFIYNLLLLFLQNAGIVIFKNIIQITSPSLMAEILLSEAEKAFIHHGVQDDLRCDGRTRLDYRPIILETGLVSNASGSSRLRLANSDVLVGVKVELASPLSEKPLEGRLEFFVDCSANATPEFEGRGGEDLANEICRFLQMSYMSGDTINLAELSVLAGQQCWVLYVDILILDCGGNLYDTVSLAVKSALYTTQIPSIKVATMDGDQPELELSEDPYDTKRLNTQNIPCLVTLMKIGNHYLVDPTPEEECCSSSGVVVAVSGTKKITAVRKIGSGSLHPESLVSMLKTASEVGAVVDKILMKKLLEEETAGKTQKVGFMR</sequence>
<dbReference type="GO" id="GO:0071038">
    <property type="term" value="P:TRAMP-dependent tRNA surveillance pathway"/>
    <property type="evidence" value="ECO:0007669"/>
    <property type="project" value="TreeGrafter"/>
</dbReference>
<organism evidence="11">
    <name type="scientific">Daphnia similis</name>
    <dbReference type="NCBI Taxonomy" id="35528"/>
    <lineage>
        <taxon>Eukaryota</taxon>
        <taxon>Metazoa</taxon>
        <taxon>Ecdysozoa</taxon>
        <taxon>Arthropoda</taxon>
        <taxon>Crustacea</taxon>
        <taxon>Branchiopoda</taxon>
        <taxon>Diplostraca</taxon>
        <taxon>Cladocera</taxon>
        <taxon>Anomopoda</taxon>
        <taxon>Daphniidae</taxon>
        <taxon>Daphnia</taxon>
        <taxon>Daphnia similis group</taxon>
    </lineage>
</organism>
<dbReference type="InterPro" id="IPR015847">
    <property type="entry name" value="ExoRNase_PH_dom2"/>
</dbReference>
<dbReference type="Gene3D" id="3.30.230.70">
    <property type="entry name" value="GHMP Kinase, N-terminal domain"/>
    <property type="match status" value="1"/>
</dbReference>
<reference evidence="11" key="1">
    <citation type="submission" date="2018-08" db="EMBL/GenBank/DDBJ databases">
        <authorList>
            <person name="Cornetti L."/>
        </authorList>
    </citation>
    <scope>NUCLEOTIDE SEQUENCE</scope>
    <source>
        <strain evidence="10">IL-KYN-4</strain>
        <strain evidence="11">IL-SIM-A20-inb3-14</strain>
    </source>
</reference>
<dbReference type="InterPro" id="IPR027408">
    <property type="entry name" value="PNPase/RNase_PH_dom_sf"/>
</dbReference>
<dbReference type="GO" id="GO:0000177">
    <property type="term" value="C:cytoplasmic exosome (RNase complex)"/>
    <property type="evidence" value="ECO:0007669"/>
    <property type="project" value="TreeGrafter"/>
</dbReference>
<evidence type="ECO:0000256" key="7">
    <source>
        <dbReference type="SAM" id="Phobius"/>
    </source>
</evidence>
<comment type="similarity">
    <text evidence="3">Belongs to the RNase PH family.</text>
</comment>
<dbReference type="FunFam" id="3.30.230.70:FF:000080">
    <property type="entry name" value="Exosome complex component RRP42"/>
    <property type="match status" value="1"/>
</dbReference>
<dbReference type="SUPFAM" id="SSF54211">
    <property type="entry name" value="Ribosomal protein S5 domain 2-like"/>
    <property type="match status" value="1"/>
</dbReference>
<keyword evidence="5" id="KW-0271">Exosome</keyword>
<keyword evidence="7" id="KW-0812">Transmembrane</keyword>
<keyword evidence="7" id="KW-1133">Transmembrane helix</keyword>
<dbReference type="AlphaFoldDB" id="A0A4Y7N5P2"/>
<dbReference type="GO" id="GO:0005730">
    <property type="term" value="C:nucleolus"/>
    <property type="evidence" value="ECO:0007669"/>
    <property type="project" value="UniProtKB-SubCell"/>
</dbReference>
<evidence type="ECO:0000256" key="1">
    <source>
        <dbReference type="ARBA" id="ARBA00004496"/>
    </source>
</evidence>
<comment type="subcellular location">
    <subcellularLocation>
        <location evidence="1">Cytoplasm</location>
    </subcellularLocation>
    <subcellularLocation>
        <location evidence="2">Nucleus</location>
        <location evidence="2">Nucleolus</location>
    </subcellularLocation>
</comment>
<gene>
    <name evidence="11" type="primary">EOG090X0CWA</name>
</gene>
<dbReference type="Pfam" id="PF01138">
    <property type="entry name" value="RNase_PH"/>
    <property type="match status" value="1"/>
</dbReference>
<dbReference type="GO" id="GO:0071028">
    <property type="term" value="P:nuclear mRNA surveillance"/>
    <property type="evidence" value="ECO:0007669"/>
    <property type="project" value="TreeGrafter"/>
</dbReference>
<dbReference type="InterPro" id="IPR020568">
    <property type="entry name" value="Ribosomal_Su5_D2-typ_SF"/>
</dbReference>
<dbReference type="EMBL" id="LR018633">
    <property type="protein sequence ID" value="SVE88252.1"/>
    <property type="molecule type" value="mRNA"/>
</dbReference>
<evidence type="ECO:0000313" key="10">
    <source>
        <dbReference type="EMBL" id="SVE86999.1"/>
    </source>
</evidence>
<dbReference type="GO" id="GO:0035925">
    <property type="term" value="F:mRNA 3'-UTR AU-rich region binding"/>
    <property type="evidence" value="ECO:0007669"/>
    <property type="project" value="TreeGrafter"/>
</dbReference>
<dbReference type="GO" id="GO:0034476">
    <property type="term" value="P:U5 snRNA 3'-end processing"/>
    <property type="evidence" value="ECO:0007669"/>
    <property type="project" value="TreeGrafter"/>
</dbReference>
<dbReference type="PANTHER" id="PTHR11097:SF8">
    <property type="entry name" value="EXOSOME COMPLEX COMPONENT RRP42"/>
    <property type="match status" value="1"/>
</dbReference>
<evidence type="ECO:0000256" key="4">
    <source>
        <dbReference type="ARBA" id="ARBA00022490"/>
    </source>
</evidence>
<dbReference type="GO" id="GO:0071035">
    <property type="term" value="P:nuclear polyadenylation-dependent rRNA catabolic process"/>
    <property type="evidence" value="ECO:0007669"/>
    <property type="project" value="TreeGrafter"/>
</dbReference>
<proteinExistence type="evidence at transcript level"/>
<accession>A0A4Y7N5P2</accession>
<dbReference type="InterPro" id="IPR001247">
    <property type="entry name" value="ExoRNase_PH_dom1"/>
</dbReference>
<dbReference type="GO" id="GO:0034475">
    <property type="term" value="P:U4 snRNA 3'-end processing"/>
    <property type="evidence" value="ECO:0007669"/>
    <property type="project" value="TreeGrafter"/>
</dbReference>
<dbReference type="EMBL" id="LR017380">
    <property type="protein sequence ID" value="SVE86999.1"/>
    <property type="molecule type" value="mRNA"/>
</dbReference>
<dbReference type="InterPro" id="IPR036345">
    <property type="entry name" value="ExoRNase_PH_dom2_sf"/>
</dbReference>
<dbReference type="SUPFAM" id="SSF55666">
    <property type="entry name" value="Ribonuclease PH domain 2-like"/>
    <property type="match status" value="1"/>
</dbReference>
<dbReference type="GO" id="GO:0016075">
    <property type="term" value="P:rRNA catabolic process"/>
    <property type="evidence" value="ECO:0007669"/>
    <property type="project" value="TreeGrafter"/>
</dbReference>
<keyword evidence="7" id="KW-0472">Membrane</keyword>
<feature type="domain" description="Exoribonuclease phosphorolytic" evidence="8">
    <location>
        <begin position="92"/>
        <end position="226"/>
    </location>
</feature>
<evidence type="ECO:0000256" key="3">
    <source>
        <dbReference type="ARBA" id="ARBA00006678"/>
    </source>
</evidence>
<dbReference type="GO" id="GO:0000176">
    <property type="term" value="C:nuclear exosome (RNase complex)"/>
    <property type="evidence" value="ECO:0007669"/>
    <property type="project" value="TreeGrafter"/>
</dbReference>
<keyword evidence="4" id="KW-0963">Cytoplasm</keyword>
<dbReference type="PANTHER" id="PTHR11097">
    <property type="entry name" value="EXOSOME COMPLEX EXONUCLEASE RIBOSOMAL RNA PROCESSING PROTEIN"/>
    <property type="match status" value="1"/>
</dbReference>
<dbReference type="InterPro" id="IPR050590">
    <property type="entry name" value="Exosome_comp_Rrp42_subfam"/>
</dbReference>
<evidence type="ECO:0000259" key="8">
    <source>
        <dbReference type="Pfam" id="PF01138"/>
    </source>
</evidence>
<dbReference type="CDD" id="cd11367">
    <property type="entry name" value="RNase_PH_RRP42"/>
    <property type="match status" value="1"/>
</dbReference>